<name>A0AAW1M8K6_SAPOF</name>
<keyword evidence="8" id="KW-1185">Reference proteome</keyword>
<dbReference type="NCBIfam" id="TIGR01557">
    <property type="entry name" value="myb_SHAQKYF"/>
    <property type="match status" value="1"/>
</dbReference>
<dbReference type="GO" id="GO:0003700">
    <property type="term" value="F:DNA-binding transcription factor activity"/>
    <property type="evidence" value="ECO:0007669"/>
    <property type="project" value="InterPro"/>
</dbReference>
<dbReference type="SUPFAM" id="SSF46689">
    <property type="entry name" value="Homeodomain-like"/>
    <property type="match status" value="1"/>
</dbReference>
<proteinExistence type="predicted"/>
<comment type="caution">
    <text evidence="7">The sequence shown here is derived from an EMBL/GenBank/DDBJ whole genome shotgun (WGS) entry which is preliminary data.</text>
</comment>
<evidence type="ECO:0000313" key="8">
    <source>
        <dbReference type="Proteomes" id="UP001443914"/>
    </source>
</evidence>
<feature type="region of interest" description="Disordered" evidence="5">
    <location>
        <begin position="1"/>
        <end position="73"/>
    </location>
</feature>
<dbReference type="InterPro" id="IPR001005">
    <property type="entry name" value="SANT/Myb"/>
</dbReference>
<dbReference type="EMBL" id="JBDFQZ010000003">
    <property type="protein sequence ID" value="KAK9742316.1"/>
    <property type="molecule type" value="Genomic_DNA"/>
</dbReference>
<dbReference type="AlphaFoldDB" id="A0AAW1M8K6"/>
<dbReference type="Pfam" id="PF00249">
    <property type="entry name" value="Myb_DNA-binding"/>
    <property type="match status" value="1"/>
</dbReference>
<dbReference type="InterPro" id="IPR006447">
    <property type="entry name" value="Myb_dom_plants"/>
</dbReference>
<keyword evidence="2" id="KW-0805">Transcription regulation</keyword>
<feature type="domain" description="HTH myb-type" evidence="6">
    <location>
        <begin position="72"/>
        <end position="132"/>
    </location>
</feature>
<protein>
    <recommendedName>
        <fullName evidence="6">HTH myb-type domain-containing protein</fullName>
    </recommendedName>
</protein>
<feature type="region of interest" description="Disordered" evidence="5">
    <location>
        <begin position="235"/>
        <end position="296"/>
    </location>
</feature>
<evidence type="ECO:0000256" key="3">
    <source>
        <dbReference type="ARBA" id="ARBA00023163"/>
    </source>
</evidence>
<accession>A0AAW1M8K6</accession>
<evidence type="ECO:0000256" key="2">
    <source>
        <dbReference type="ARBA" id="ARBA00023015"/>
    </source>
</evidence>
<comment type="subcellular location">
    <subcellularLocation>
        <location evidence="1">Nucleus</location>
    </subcellularLocation>
</comment>
<dbReference type="GO" id="GO:0003677">
    <property type="term" value="F:DNA binding"/>
    <property type="evidence" value="ECO:0007669"/>
    <property type="project" value="InterPro"/>
</dbReference>
<dbReference type="FunFam" id="1.10.10.60:FF:000002">
    <property type="entry name" value="Myb family transcription factor"/>
    <property type="match status" value="1"/>
</dbReference>
<reference evidence="7" key="1">
    <citation type="submission" date="2024-03" db="EMBL/GenBank/DDBJ databases">
        <title>WGS assembly of Saponaria officinalis var. Norfolk2.</title>
        <authorList>
            <person name="Jenkins J."/>
            <person name="Shu S."/>
            <person name="Grimwood J."/>
            <person name="Barry K."/>
            <person name="Goodstein D."/>
            <person name="Schmutz J."/>
            <person name="Leebens-Mack J."/>
            <person name="Osbourn A."/>
        </authorList>
    </citation>
    <scope>NUCLEOTIDE SEQUENCE [LARGE SCALE GENOMIC DNA]</scope>
    <source>
        <strain evidence="7">JIC</strain>
    </source>
</reference>
<dbReference type="PROSITE" id="PS51294">
    <property type="entry name" value="HTH_MYB"/>
    <property type="match status" value="1"/>
</dbReference>
<dbReference type="GO" id="GO:0005634">
    <property type="term" value="C:nucleus"/>
    <property type="evidence" value="ECO:0007669"/>
    <property type="project" value="UniProtKB-SubCell"/>
</dbReference>
<dbReference type="InterPro" id="IPR046955">
    <property type="entry name" value="PHR1-like"/>
</dbReference>
<gene>
    <name evidence="7" type="ORF">RND81_03G163600</name>
</gene>
<dbReference type="Gene3D" id="1.10.10.60">
    <property type="entry name" value="Homeodomain-like"/>
    <property type="match status" value="1"/>
</dbReference>
<dbReference type="InterPro" id="IPR017930">
    <property type="entry name" value="Myb_dom"/>
</dbReference>
<keyword evidence="4" id="KW-0539">Nucleus</keyword>
<evidence type="ECO:0000256" key="4">
    <source>
        <dbReference type="ARBA" id="ARBA00023242"/>
    </source>
</evidence>
<sequence length="375" mass="41775">MIRARSGSLEGSKTIISNDNCDDEYEEEEIDDNNDNDNDNEAKINGLSSSNSTVEENEKKGGSSGSVRPYNRSKMPRLRWTPDLHLCFVHAVERLGGQERATPKLVLQMMNIKGLSIAHVKSHLQMYRSKKLDEANQAMGNQGIFSDGRDHIYNLSQLPMLQGYNHQRSSFSLRYGDSSWRDGYGTQIYAPNHNNGASSNLGSIAERVMMFNTNSTSKSQANFNSLQGRLSNWRSQPQLGKVPTSQISNGQCHQSSSTSTPRSNMVGFNNQPTQIHGTRESLNSPSDFLRLSNQENRPAKRKTLELDLSLTLAPNKDVIDPSKLRVIGNDNELSLSLQIPPPPSSSSSEQLITQLLNEEDGRSRKHARTNLDLTL</sequence>
<evidence type="ECO:0000259" key="6">
    <source>
        <dbReference type="PROSITE" id="PS51294"/>
    </source>
</evidence>
<evidence type="ECO:0000256" key="5">
    <source>
        <dbReference type="SAM" id="MobiDB-lite"/>
    </source>
</evidence>
<dbReference type="InterPro" id="IPR009057">
    <property type="entry name" value="Homeodomain-like_sf"/>
</dbReference>
<keyword evidence="3" id="KW-0804">Transcription</keyword>
<evidence type="ECO:0000313" key="7">
    <source>
        <dbReference type="EMBL" id="KAK9742316.1"/>
    </source>
</evidence>
<feature type="compositionally biased region" description="Acidic residues" evidence="5">
    <location>
        <begin position="20"/>
        <end position="39"/>
    </location>
</feature>
<dbReference type="PANTHER" id="PTHR31314:SF164">
    <property type="entry name" value="HTH MYB-TYPE DOMAIN-CONTAINING PROTEIN"/>
    <property type="match status" value="1"/>
</dbReference>
<dbReference type="Proteomes" id="UP001443914">
    <property type="component" value="Unassembled WGS sequence"/>
</dbReference>
<organism evidence="7 8">
    <name type="scientific">Saponaria officinalis</name>
    <name type="common">Common soapwort</name>
    <name type="synonym">Lychnis saponaria</name>
    <dbReference type="NCBI Taxonomy" id="3572"/>
    <lineage>
        <taxon>Eukaryota</taxon>
        <taxon>Viridiplantae</taxon>
        <taxon>Streptophyta</taxon>
        <taxon>Embryophyta</taxon>
        <taxon>Tracheophyta</taxon>
        <taxon>Spermatophyta</taxon>
        <taxon>Magnoliopsida</taxon>
        <taxon>eudicotyledons</taxon>
        <taxon>Gunneridae</taxon>
        <taxon>Pentapetalae</taxon>
        <taxon>Caryophyllales</taxon>
        <taxon>Caryophyllaceae</taxon>
        <taxon>Caryophylleae</taxon>
        <taxon>Saponaria</taxon>
    </lineage>
</organism>
<evidence type="ECO:0000256" key="1">
    <source>
        <dbReference type="ARBA" id="ARBA00004123"/>
    </source>
</evidence>
<dbReference type="PANTHER" id="PTHR31314">
    <property type="entry name" value="MYB FAMILY TRANSCRIPTION FACTOR PHL7-LIKE"/>
    <property type="match status" value="1"/>
</dbReference>